<dbReference type="Proteomes" id="UP001300261">
    <property type="component" value="Unassembled WGS sequence"/>
</dbReference>
<dbReference type="InterPro" id="IPR001387">
    <property type="entry name" value="Cro/C1-type_HTH"/>
</dbReference>
<dbReference type="EMBL" id="JAPEVI010000002">
    <property type="protein sequence ID" value="MCX2721469.1"/>
    <property type="molecule type" value="Genomic_DNA"/>
</dbReference>
<dbReference type="Pfam" id="PF01381">
    <property type="entry name" value="HTH_3"/>
    <property type="match status" value="1"/>
</dbReference>
<feature type="region of interest" description="Disordered" evidence="1">
    <location>
        <begin position="137"/>
        <end position="157"/>
    </location>
</feature>
<name>A0ABT3QX13_9HYPH</name>
<evidence type="ECO:0000259" key="2">
    <source>
        <dbReference type="PROSITE" id="PS50943"/>
    </source>
</evidence>
<dbReference type="CDD" id="cd00093">
    <property type="entry name" value="HTH_XRE"/>
    <property type="match status" value="1"/>
</dbReference>
<gene>
    <name evidence="3" type="ORF">ON753_03475</name>
</gene>
<accession>A0ABT3QX13</accession>
<evidence type="ECO:0000313" key="3">
    <source>
        <dbReference type="EMBL" id="MCX2721469.1"/>
    </source>
</evidence>
<dbReference type="PROSITE" id="PS50943">
    <property type="entry name" value="HTH_CROC1"/>
    <property type="match status" value="1"/>
</dbReference>
<keyword evidence="4" id="KW-1185">Reference proteome</keyword>
<dbReference type="Gene3D" id="1.10.260.40">
    <property type="entry name" value="lambda repressor-like DNA-binding domains"/>
    <property type="match status" value="1"/>
</dbReference>
<evidence type="ECO:0000313" key="4">
    <source>
        <dbReference type="Proteomes" id="UP001300261"/>
    </source>
</evidence>
<sequence length="157" mass="17458">MTANSKRKPNTVDAHVGSRIRLRRVLMDISQVKLAEELGVSFQQIQKYERGVNRVGASRLQEIADVLGAPITFFFDDMPGRPSSNGTAQFREAETEQMAEFLSSADGLRFVRTFLSISDGRVRRRITDLVKSLADQDVAGETDEDEQPAPVAMTVVK</sequence>
<reference evidence="3 4" key="1">
    <citation type="journal article" date="2016" name="Int. J. Syst. Evol. Microbiol.">
        <title>Labrenzia salina sp. nov., isolated from the rhizosphere of the halophyte Arthrocnemum macrostachyum.</title>
        <authorList>
            <person name="Camacho M."/>
            <person name="Redondo-Gomez S."/>
            <person name="Rodriguez-Llorente I."/>
            <person name="Rohde M."/>
            <person name="Sproer C."/>
            <person name="Schumann P."/>
            <person name="Klenk H.P."/>
            <person name="Montero-Calasanz M.D.C."/>
        </authorList>
    </citation>
    <scope>NUCLEOTIDE SEQUENCE [LARGE SCALE GENOMIC DNA]</scope>
    <source>
        <strain evidence="3 4">DSM 29163</strain>
    </source>
</reference>
<dbReference type="SMART" id="SM00530">
    <property type="entry name" value="HTH_XRE"/>
    <property type="match status" value="1"/>
</dbReference>
<dbReference type="SUPFAM" id="SSF47413">
    <property type="entry name" value="lambda repressor-like DNA-binding domains"/>
    <property type="match status" value="1"/>
</dbReference>
<organism evidence="3 4">
    <name type="scientific">Roseibium salinum</name>
    <dbReference type="NCBI Taxonomy" id="1604349"/>
    <lineage>
        <taxon>Bacteria</taxon>
        <taxon>Pseudomonadati</taxon>
        <taxon>Pseudomonadota</taxon>
        <taxon>Alphaproteobacteria</taxon>
        <taxon>Hyphomicrobiales</taxon>
        <taxon>Stappiaceae</taxon>
        <taxon>Roseibium</taxon>
    </lineage>
</organism>
<comment type="caution">
    <text evidence="3">The sequence shown here is derived from an EMBL/GenBank/DDBJ whole genome shotgun (WGS) entry which is preliminary data.</text>
</comment>
<feature type="domain" description="HTH cro/C1-type" evidence="2">
    <location>
        <begin position="20"/>
        <end position="74"/>
    </location>
</feature>
<evidence type="ECO:0000256" key="1">
    <source>
        <dbReference type="SAM" id="MobiDB-lite"/>
    </source>
</evidence>
<dbReference type="RefSeq" id="WP_265961167.1">
    <property type="nucleotide sequence ID" value="NZ_JAPEVI010000002.1"/>
</dbReference>
<feature type="compositionally biased region" description="Acidic residues" evidence="1">
    <location>
        <begin position="138"/>
        <end position="147"/>
    </location>
</feature>
<proteinExistence type="predicted"/>
<dbReference type="InterPro" id="IPR010982">
    <property type="entry name" value="Lambda_DNA-bd_dom_sf"/>
</dbReference>
<protein>
    <submittedName>
        <fullName evidence="3">Helix-turn-helix domain-containing protein</fullName>
    </submittedName>
</protein>